<feature type="domain" description="Protein glycosylation ligase" evidence="8">
    <location>
        <begin position="163"/>
        <end position="187"/>
    </location>
</feature>
<dbReference type="InterPro" id="IPR021797">
    <property type="entry name" value="Wzy_C_2"/>
</dbReference>
<reference evidence="10" key="1">
    <citation type="submission" date="2016-01" db="EMBL/GenBank/DDBJ databases">
        <title>Draft genome of Chromobacterium sp. F49.</title>
        <authorList>
            <person name="Hong K.W."/>
        </authorList>
    </citation>
    <scope>NUCLEOTIDE SEQUENCE [LARGE SCALE GENOMIC DNA]</scope>
    <source>
        <strain evidence="10">CN10</strain>
    </source>
</reference>
<feature type="domain" description="O-antigen ligase-related" evidence="6">
    <location>
        <begin position="201"/>
        <end position="366"/>
    </location>
</feature>
<feature type="transmembrane region" description="Helical" evidence="5">
    <location>
        <begin position="64"/>
        <end position="84"/>
    </location>
</feature>
<evidence type="ECO:0000313" key="9">
    <source>
        <dbReference type="EMBL" id="KZE34868.1"/>
    </source>
</evidence>
<feature type="transmembrane region" description="Helical" evidence="5">
    <location>
        <begin position="408"/>
        <end position="425"/>
    </location>
</feature>
<evidence type="ECO:0000256" key="3">
    <source>
        <dbReference type="ARBA" id="ARBA00022989"/>
    </source>
</evidence>
<feature type="transmembrane region" description="Helical" evidence="5">
    <location>
        <begin position="121"/>
        <end position="153"/>
    </location>
</feature>
<keyword evidence="2 5" id="KW-0812">Transmembrane</keyword>
<feature type="transmembrane region" description="Helical" evidence="5">
    <location>
        <begin position="242"/>
        <end position="261"/>
    </location>
</feature>
<feature type="transmembrane region" description="Helical" evidence="5">
    <location>
        <begin position="358"/>
        <end position="378"/>
    </location>
</feature>
<name>A0A161RC98_9NEIS</name>
<keyword evidence="10" id="KW-1185">Reference proteome</keyword>
<protein>
    <submittedName>
        <fullName evidence="9">Polymerase</fullName>
    </submittedName>
</protein>
<evidence type="ECO:0000256" key="1">
    <source>
        <dbReference type="ARBA" id="ARBA00004141"/>
    </source>
</evidence>
<dbReference type="AlphaFoldDB" id="A0A161RC98"/>
<feature type="transmembrane region" description="Helical" evidence="5">
    <location>
        <begin position="218"/>
        <end position="235"/>
    </location>
</feature>
<comment type="subcellular location">
    <subcellularLocation>
        <location evidence="1">Membrane</location>
        <topology evidence="1">Multi-pass membrane protein</topology>
    </subcellularLocation>
</comment>
<dbReference type="Pfam" id="PF11846">
    <property type="entry name" value="Wzy_C_2"/>
    <property type="match status" value="1"/>
</dbReference>
<dbReference type="InterPro" id="IPR007016">
    <property type="entry name" value="O-antigen_ligase-rel_domated"/>
</dbReference>
<evidence type="ECO:0000313" key="10">
    <source>
        <dbReference type="Proteomes" id="UP000076625"/>
    </source>
</evidence>
<evidence type="ECO:0000256" key="5">
    <source>
        <dbReference type="SAM" id="Phobius"/>
    </source>
</evidence>
<dbReference type="GO" id="GO:0016020">
    <property type="term" value="C:membrane"/>
    <property type="evidence" value="ECO:0007669"/>
    <property type="project" value="UniProtKB-SubCell"/>
</dbReference>
<feature type="transmembrane region" description="Helical" evidence="5">
    <location>
        <begin position="90"/>
        <end position="109"/>
    </location>
</feature>
<dbReference type="InterPro" id="IPR031726">
    <property type="entry name" value="PglL_A"/>
</dbReference>
<gene>
    <name evidence="9" type="ORF">AVW16_05990</name>
</gene>
<dbReference type="PANTHER" id="PTHR37422:SF21">
    <property type="entry name" value="EXOQ-LIKE PROTEIN"/>
    <property type="match status" value="1"/>
</dbReference>
<dbReference type="InterPro" id="IPR051533">
    <property type="entry name" value="WaaL-like"/>
</dbReference>
<sequence>MPLSALAGRAALVAWCAVAVLPFLSRLHYVPLPQWWGEVTVVWLVVLAWLLAPRAAAVAWPRATWWMLAMAAFWAAQPLWMPLAFPGMNWATALGFLSLALLAAVTAGLRERWGEATLLRALAWALLAGALAQSAIGFCQVTGLAEAMGGLLFYDRAHPTSNVFGHIGQRNQYAHYLCWGVAATAYLYAQRALSRRAATALLLWLALSVAWAGSRTVLLYAFALVALAGVWHARVRSDESRRLLFAFAAASAAVVALQFALPWVNEFLARLTDTPMAVESGVERLASGGGDGMGARRIDEWHKAWLVFEAAPLSGVGWSQFAAESVRLQMLPQFADAGFNSGLFSNAHNLELQLLAEMGAPGALLALGGFAWALWPYFTRPARAAQLLPLALLAVTLIHSQLEYPLWYLYFLAVAVMMTALAPAASPRSLPAGSANLVLAVALGVVSLAAVPRYWEMVGLYSPTGLAARDDARAARLAEIVRDEPLFAFHALNTLDNYLTADARELDAKRRWIAQLAAFRPYPDVLFKSARLAALAGDGAAATQDLARALESFPTYAPRFLAQLPADEPAYAGLRRQLETAVAALPERYR</sequence>
<proteinExistence type="predicted"/>
<feature type="domain" description="Virulence factor membrane-bound polymerase C-terminal" evidence="7">
    <location>
        <begin position="390"/>
        <end position="560"/>
    </location>
</feature>
<dbReference type="PANTHER" id="PTHR37422">
    <property type="entry name" value="TEICHURONIC ACID BIOSYNTHESIS PROTEIN TUAE"/>
    <property type="match status" value="1"/>
</dbReference>
<dbReference type="Pfam" id="PF15864">
    <property type="entry name" value="PglL_A"/>
    <property type="match status" value="1"/>
</dbReference>
<dbReference type="Pfam" id="PF04932">
    <property type="entry name" value="Wzy_C"/>
    <property type="match status" value="1"/>
</dbReference>
<accession>A0A161RC98</accession>
<feature type="transmembrane region" description="Helical" evidence="5">
    <location>
        <begin position="35"/>
        <end position="52"/>
    </location>
</feature>
<evidence type="ECO:0000259" key="7">
    <source>
        <dbReference type="Pfam" id="PF11846"/>
    </source>
</evidence>
<comment type="caution">
    <text evidence="9">The sequence shown here is derived from an EMBL/GenBank/DDBJ whole genome shotgun (WGS) entry which is preliminary data.</text>
</comment>
<feature type="transmembrane region" description="Helical" evidence="5">
    <location>
        <begin position="437"/>
        <end position="455"/>
    </location>
</feature>
<dbReference type="OrthoDB" id="4448at2"/>
<dbReference type="RefSeq" id="WP_066610013.1">
    <property type="nucleotide sequence ID" value="NZ_LQQU01000005.1"/>
</dbReference>
<dbReference type="Proteomes" id="UP000076625">
    <property type="component" value="Unassembled WGS sequence"/>
</dbReference>
<evidence type="ECO:0000256" key="2">
    <source>
        <dbReference type="ARBA" id="ARBA00022692"/>
    </source>
</evidence>
<evidence type="ECO:0000259" key="8">
    <source>
        <dbReference type="Pfam" id="PF15864"/>
    </source>
</evidence>
<evidence type="ECO:0000259" key="6">
    <source>
        <dbReference type="Pfam" id="PF04932"/>
    </source>
</evidence>
<organism evidence="9 10">
    <name type="scientific">Crenobacter luteus</name>
    <dbReference type="NCBI Taxonomy" id="1452487"/>
    <lineage>
        <taxon>Bacteria</taxon>
        <taxon>Pseudomonadati</taxon>
        <taxon>Pseudomonadota</taxon>
        <taxon>Betaproteobacteria</taxon>
        <taxon>Neisseriales</taxon>
        <taxon>Neisseriaceae</taxon>
        <taxon>Crenobacter</taxon>
    </lineage>
</organism>
<keyword evidence="3 5" id="KW-1133">Transmembrane helix</keyword>
<dbReference type="EMBL" id="LQQU01000005">
    <property type="protein sequence ID" value="KZE34868.1"/>
    <property type="molecule type" value="Genomic_DNA"/>
</dbReference>
<keyword evidence="4 5" id="KW-0472">Membrane</keyword>
<evidence type="ECO:0000256" key="4">
    <source>
        <dbReference type="ARBA" id="ARBA00023136"/>
    </source>
</evidence>
<dbReference type="STRING" id="1452487.AVW16_05990"/>